<evidence type="ECO:0000256" key="2">
    <source>
        <dbReference type="ARBA" id="ARBA00022692"/>
    </source>
</evidence>
<reference evidence="7" key="1">
    <citation type="journal article" date="2023" name="PLoS Negl. Trop. Dis.">
        <title>A genome sequence for Biomphalaria pfeifferi, the major vector snail for the human-infecting parasite Schistosoma mansoni.</title>
        <authorList>
            <person name="Bu L."/>
            <person name="Lu L."/>
            <person name="Laidemitt M.R."/>
            <person name="Zhang S.M."/>
            <person name="Mutuku M."/>
            <person name="Mkoji G."/>
            <person name="Steinauer M."/>
            <person name="Loker E.S."/>
        </authorList>
    </citation>
    <scope>NUCLEOTIDE SEQUENCE</scope>
    <source>
        <strain evidence="7">KasaAsao</strain>
    </source>
</reference>
<feature type="transmembrane region" description="Helical" evidence="5">
    <location>
        <begin position="257"/>
        <end position="278"/>
    </location>
</feature>
<keyword evidence="7" id="KW-0675">Receptor</keyword>
<dbReference type="GO" id="GO:0008528">
    <property type="term" value="F:G protein-coupled peptide receptor activity"/>
    <property type="evidence" value="ECO:0007669"/>
    <property type="project" value="InterPro"/>
</dbReference>
<dbReference type="PANTHER" id="PTHR46641:SF2">
    <property type="entry name" value="FMRFAMIDE RECEPTOR"/>
    <property type="match status" value="1"/>
</dbReference>
<protein>
    <submittedName>
        <fullName evidence="7">Growth hormone secretagogue receptor type 1</fullName>
    </submittedName>
</protein>
<dbReference type="InterPro" id="IPR000276">
    <property type="entry name" value="GPCR_Rhodpsn"/>
</dbReference>
<gene>
    <name evidence="7" type="ORF">Bpfe_003719</name>
</gene>
<dbReference type="InterPro" id="IPR052954">
    <property type="entry name" value="GPCR-Ligand_Int"/>
</dbReference>
<dbReference type="AlphaFoldDB" id="A0AAD8C7I9"/>
<keyword evidence="3 5" id="KW-1133">Transmembrane helix</keyword>
<dbReference type="Proteomes" id="UP001233172">
    <property type="component" value="Unassembled WGS sequence"/>
</dbReference>
<evidence type="ECO:0000256" key="4">
    <source>
        <dbReference type="ARBA" id="ARBA00023136"/>
    </source>
</evidence>
<comment type="caution">
    <text evidence="7">The sequence shown here is derived from an EMBL/GenBank/DDBJ whole genome shotgun (WGS) entry which is preliminary data.</text>
</comment>
<dbReference type="PANTHER" id="PTHR46641">
    <property type="entry name" value="FMRFAMIDE RECEPTOR-RELATED"/>
    <property type="match status" value="1"/>
</dbReference>
<dbReference type="Pfam" id="PF10324">
    <property type="entry name" value="7TM_GPCR_Srw"/>
    <property type="match status" value="1"/>
</dbReference>
<keyword evidence="2 5" id="KW-0812">Transmembrane</keyword>
<dbReference type="PROSITE" id="PS50262">
    <property type="entry name" value="G_PROTEIN_RECEP_F1_2"/>
    <property type="match status" value="1"/>
</dbReference>
<dbReference type="PROSITE" id="PS00237">
    <property type="entry name" value="G_PROTEIN_RECEP_F1_1"/>
    <property type="match status" value="1"/>
</dbReference>
<reference evidence="7" key="2">
    <citation type="submission" date="2023-04" db="EMBL/GenBank/DDBJ databases">
        <authorList>
            <person name="Bu L."/>
            <person name="Lu L."/>
            <person name="Laidemitt M.R."/>
            <person name="Zhang S.M."/>
            <person name="Mutuku M."/>
            <person name="Mkoji G."/>
            <person name="Steinauer M."/>
            <person name="Loker E.S."/>
        </authorList>
    </citation>
    <scope>NUCLEOTIDE SEQUENCE</scope>
    <source>
        <strain evidence="7">KasaAsao</strain>
        <tissue evidence="7">Whole Snail</tissue>
    </source>
</reference>
<evidence type="ECO:0000256" key="5">
    <source>
        <dbReference type="SAM" id="Phobius"/>
    </source>
</evidence>
<evidence type="ECO:0000313" key="8">
    <source>
        <dbReference type="Proteomes" id="UP001233172"/>
    </source>
</evidence>
<dbReference type="InterPro" id="IPR017452">
    <property type="entry name" value="GPCR_Rhodpsn_7TM"/>
</dbReference>
<dbReference type="EMBL" id="JASAOG010000009">
    <property type="protein sequence ID" value="KAK0066984.1"/>
    <property type="molecule type" value="Genomic_DNA"/>
</dbReference>
<feature type="transmembrane region" description="Helical" evidence="5">
    <location>
        <begin position="28"/>
        <end position="52"/>
    </location>
</feature>
<evidence type="ECO:0000259" key="6">
    <source>
        <dbReference type="PROSITE" id="PS50262"/>
    </source>
</evidence>
<comment type="subcellular location">
    <subcellularLocation>
        <location evidence="1">Membrane</location>
    </subcellularLocation>
</comment>
<dbReference type="SUPFAM" id="SSF81321">
    <property type="entry name" value="Family A G protein-coupled receptor-like"/>
    <property type="match status" value="1"/>
</dbReference>
<dbReference type="GO" id="GO:0016020">
    <property type="term" value="C:membrane"/>
    <property type="evidence" value="ECO:0007669"/>
    <property type="project" value="UniProtKB-SubCell"/>
</dbReference>
<evidence type="ECO:0000256" key="1">
    <source>
        <dbReference type="ARBA" id="ARBA00004370"/>
    </source>
</evidence>
<dbReference type="InterPro" id="IPR019427">
    <property type="entry name" value="7TM_GPCR_serpentine_rcpt_Srw"/>
</dbReference>
<evidence type="ECO:0000256" key="3">
    <source>
        <dbReference type="ARBA" id="ARBA00022989"/>
    </source>
</evidence>
<evidence type="ECO:0000313" key="7">
    <source>
        <dbReference type="EMBL" id="KAK0066984.1"/>
    </source>
</evidence>
<name>A0AAD8C7I9_BIOPF</name>
<proteinExistence type="predicted"/>
<keyword evidence="8" id="KW-1185">Reference proteome</keyword>
<sequence length="362" mass="41363">MSFQGNQSFQSFPEPQLMTESQRTMFVLVNRLVLCTAIGLFGLVTNLINMAVFTKLGFKISMNISLFTLSFWDFIRIILVQWLNVCSNPLLTRPDVPVLFSDVQYLTAGWPSNCAIRITMSIAAYITFERCLGIMAPLKIRNIITPSKTVFILNIITIINIGGILPEYVSAYYDWKYNTLRNRTVLSLTFNMYRPATQGVAFGIHSVFIFLDLFLLIIFTSILVAQLRRKSKWRHEKVRDESQRASLSSRDKKTSKLVVLLASLLVVCYSPVVILSAVTGLRPDISFAGKESNLFHSLWSFAYLLGVFNASINSFIYYNMSSKYKEQFRFMFSRNLFKTKQESLPRIQTIKLSSYSLTSSSN</sequence>
<keyword evidence="4 5" id="KW-0472">Membrane</keyword>
<feature type="transmembrane region" description="Helical" evidence="5">
    <location>
        <begin position="64"/>
        <end position="83"/>
    </location>
</feature>
<organism evidence="7 8">
    <name type="scientific">Biomphalaria pfeifferi</name>
    <name type="common">Bloodfluke planorb</name>
    <name type="synonym">Freshwater snail</name>
    <dbReference type="NCBI Taxonomy" id="112525"/>
    <lineage>
        <taxon>Eukaryota</taxon>
        <taxon>Metazoa</taxon>
        <taxon>Spiralia</taxon>
        <taxon>Lophotrochozoa</taxon>
        <taxon>Mollusca</taxon>
        <taxon>Gastropoda</taxon>
        <taxon>Heterobranchia</taxon>
        <taxon>Euthyneura</taxon>
        <taxon>Panpulmonata</taxon>
        <taxon>Hygrophila</taxon>
        <taxon>Lymnaeoidea</taxon>
        <taxon>Planorbidae</taxon>
        <taxon>Biomphalaria</taxon>
    </lineage>
</organism>
<feature type="transmembrane region" description="Helical" evidence="5">
    <location>
        <begin position="149"/>
        <end position="169"/>
    </location>
</feature>
<accession>A0AAD8C7I9</accession>
<dbReference type="Gene3D" id="1.20.1070.10">
    <property type="entry name" value="Rhodopsin 7-helix transmembrane proteins"/>
    <property type="match status" value="1"/>
</dbReference>
<feature type="domain" description="G-protein coupled receptors family 1 profile" evidence="6">
    <location>
        <begin position="45"/>
        <end position="317"/>
    </location>
</feature>
<feature type="transmembrane region" description="Helical" evidence="5">
    <location>
        <begin position="200"/>
        <end position="225"/>
    </location>
</feature>
<feature type="transmembrane region" description="Helical" evidence="5">
    <location>
        <begin position="298"/>
        <end position="320"/>
    </location>
</feature>